<evidence type="ECO:0000313" key="2">
    <source>
        <dbReference type="Proteomes" id="UP001235939"/>
    </source>
</evidence>
<dbReference type="EMBL" id="CP092878">
    <property type="protein sequence ID" value="UYV78622.1"/>
    <property type="molecule type" value="Genomic_DNA"/>
</dbReference>
<accession>A0ABY6LDW9</accession>
<protein>
    <submittedName>
        <fullName evidence="1">Uncharacterized protein</fullName>
    </submittedName>
</protein>
<sequence length="87" mass="9469">MPQRRCICCSGRKSTNWGWNPCEIFNSKNLVGTHAVNVYSSVGVMRGTAANSACAISRTVTKYKNGATSLLMAPRQALLPEESSDHH</sequence>
<proteinExistence type="predicted"/>
<name>A0ABY6LDW9_9ARAC</name>
<evidence type="ECO:0000313" key="1">
    <source>
        <dbReference type="EMBL" id="UYV78622.1"/>
    </source>
</evidence>
<keyword evidence="2" id="KW-1185">Reference proteome</keyword>
<gene>
    <name evidence="1" type="ORF">LAZ67_16002201</name>
</gene>
<dbReference type="Proteomes" id="UP001235939">
    <property type="component" value="Chromosome 16"/>
</dbReference>
<reference evidence="1 2" key="1">
    <citation type="submission" date="2022-01" db="EMBL/GenBank/DDBJ databases">
        <title>A chromosomal length assembly of Cordylochernes scorpioides.</title>
        <authorList>
            <person name="Zeh D."/>
            <person name="Zeh J."/>
        </authorList>
    </citation>
    <scope>NUCLEOTIDE SEQUENCE [LARGE SCALE GENOMIC DNA]</scope>
    <source>
        <strain evidence="1">IN4F17</strain>
        <tissue evidence="1">Whole Body</tissue>
    </source>
</reference>
<organism evidence="1 2">
    <name type="scientific">Cordylochernes scorpioides</name>
    <dbReference type="NCBI Taxonomy" id="51811"/>
    <lineage>
        <taxon>Eukaryota</taxon>
        <taxon>Metazoa</taxon>
        <taxon>Ecdysozoa</taxon>
        <taxon>Arthropoda</taxon>
        <taxon>Chelicerata</taxon>
        <taxon>Arachnida</taxon>
        <taxon>Pseudoscorpiones</taxon>
        <taxon>Cheliferoidea</taxon>
        <taxon>Chernetidae</taxon>
        <taxon>Cordylochernes</taxon>
    </lineage>
</organism>